<dbReference type="GO" id="GO:0003677">
    <property type="term" value="F:DNA binding"/>
    <property type="evidence" value="ECO:0007669"/>
    <property type="project" value="InterPro"/>
</dbReference>
<evidence type="ECO:0000259" key="2">
    <source>
        <dbReference type="Pfam" id="PF12054"/>
    </source>
</evidence>
<dbReference type="InterPro" id="IPR016024">
    <property type="entry name" value="ARM-type_fold"/>
</dbReference>
<feature type="compositionally biased region" description="Basic and acidic residues" evidence="1">
    <location>
        <begin position="179"/>
        <end position="195"/>
    </location>
</feature>
<organism evidence="3 4">
    <name type="scientific">Puccinia coronata f. sp. avenae</name>
    <dbReference type="NCBI Taxonomy" id="200324"/>
    <lineage>
        <taxon>Eukaryota</taxon>
        <taxon>Fungi</taxon>
        <taxon>Dikarya</taxon>
        <taxon>Basidiomycota</taxon>
        <taxon>Pucciniomycotina</taxon>
        <taxon>Pucciniomycetes</taxon>
        <taxon>Pucciniales</taxon>
        <taxon>Pucciniaceae</taxon>
        <taxon>Puccinia</taxon>
    </lineage>
</organism>
<evidence type="ECO:0000313" key="4">
    <source>
        <dbReference type="Proteomes" id="UP000235392"/>
    </source>
</evidence>
<name>A0A2N5UK90_9BASI</name>
<dbReference type="PANTHER" id="PTHR36498">
    <property type="entry name" value="TATA-BINDING PROTEIN-ASSOCIATED FACTOR 172"/>
    <property type="match status" value="1"/>
</dbReference>
<dbReference type="Proteomes" id="UP000235392">
    <property type="component" value="Unassembled WGS sequence"/>
</dbReference>
<feature type="domain" description="Mot1 central" evidence="2">
    <location>
        <begin position="380"/>
        <end position="507"/>
    </location>
</feature>
<dbReference type="EMBL" id="PGCI01000132">
    <property type="protein sequence ID" value="PLW38178.1"/>
    <property type="molecule type" value="Genomic_DNA"/>
</dbReference>
<accession>A0A2N5UK90</accession>
<dbReference type="GO" id="GO:0016887">
    <property type="term" value="F:ATP hydrolysis activity"/>
    <property type="evidence" value="ECO:0007669"/>
    <property type="project" value="InterPro"/>
</dbReference>
<proteinExistence type="predicted"/>
<dbReference type="SUPFAM" id="SSF48371">
    <property type="entry name" value="ARM repeat"/>
    <property type="match status" value="1"/>
</dbReference>
<protein>
    <recommendedName>
        <fullName evidence="2">Mot1 central domain-containing protein</fullName>
    </recommendedName>
</protein>
<dbReference type="InterPro" id="IPR022707">
    <property type="entry name" value="Mot1_central_dom"/>
</dbReference>
<dbReference type="GO" id="GO:0017025">
    <property type="term" value="F:TBP-class protein binding"/>
    <property type="evidence" value="ECO:0007669"/>
    <property type="project" value="InterPro"/>
</dbReference>
<dbReference type="PANTHER" id="PTHR36498:SF1">
    <property type="entry name" value="TATA-BINDING PROTEIN-ASSOCIATED FACTOR 172"/>
    <property type="match status" value="1"/>
</dbReference>
<evidence type="ECO:0000313" key="3">
    <source>
        <dbReference type="EMBL" id="PLW38178.1"/>
    </source>
</evidence>
<sequence>MKIKLLIPKPRLVPSTPQATRSSLIQELKPRLVKLLLSNPAHPVPRDTEMNAWEYRHGAALSLISVLKVQGSGAAKSVGTTRTRNSEQHQLWMEDICLRLICLLSLDQFGDYVGDQVITPVRETAAQAISLVGRWLDRSGVQHMLSIFHQMVEKKNVYSNPPRGYAWQVRHAGLLRMKSDPEKDLSPKPNDDVKETNPSVALNPDSMDDVDVKPAVKLEAHSESFPVSLIELRDQDDDVRAAASAALLPVTDLTVELLPTSKLDHNIRLFWRQVIGRQNDSRYSEHVQSTCARMATGGLLDSTQSAELLLSFVQPHLSGWFDLLTTPRTRKLNASLFYTATRNAKLSTAEDINMAYNVDKPIMSQDLSLLSIEDILCGRLTSITIENWAEVYRATSDQLETANLRQLPAMQPLTNQLRNSALYAGTKSSHAELDSLVAGTRKDAEGLLATFASLGEVTIEKIPQLPPEPFTIEGPSRLVNHDYQTLLPFLARVTKKTALPSLEDFVRKIPGKICPPFIDCER</sequence>
<dbReference type="AlphaFoldDB" id="A0A2N5UK90"/>
<reference evidence="3 4" key="1">
    <citation type="submission" date="2017-11" db="EMBL/GenBank/DDBJ databases">
        <title>De novo assembly and phasing of dikaryotic genomes from two isolates of Puccinia coronata f. sp. avenae, the causal agent of oat crown rust.</title>
        <authorList>
            <person name="Miller M.E."/>
            <person name="Zhang Y."/>
            <person name="Omidvar V."/>
            <person name="Sperschneider J."/>
            <person name="Schwessinger B."/>
            <person name="Raley C."/>
            <person name="Palmer J.M."/>
            <person name="Garnica D."/>
            <person name="Upadhyaya N."/>
            <person name="Rathjen J."/>
            <person name="Taylor J.M."/>
            <person name="Park R.F."/>
            <person name="Dodds P.N."/>
            <person name="Hirsch C.D."/>
            <person name="Kianian S.F."/>
            <person name="Figueroa M."/>
        </authorList>
    </citation>
    <scope>NUCLEOTIDE SEQUENCE [LARGE SCALE GENOMIC DNA]</scope>
    <source>
        <strain evidence="3">12SD80</strain>
    </source>
</reference>
<gene>
    <name evidence="3" type="ORF">PCASD_09486</name>
</gene>
<feature type="region of interest" description="Disordered" evidence="1">
    <location>
        <begin position="179"/>
        <end position="208"/>
    </location>
</feature>
<dbReference type="Pfam" id="PF12054">
    <property type="entry name" value="DUF3535"/>
    <property type="match status" value="1"/>
</dbReference>
<evidence type="ECO:0000256" key="1">
    <source>
        <dbReference type="SAM" id="MobiDB-lite"/>
    </source>
</evidence>
<dbReference type="InterPro" id="IPR044972">
    <property type="entry name" value="Mot1"/>
</dbReference>
<comment type="caution">
    <text evidence="3">The sequence shown here is derived from an EMBL/GenBank/DDBJ whole genome shotgun (WGS) entry which is preliminary data.</text>
</comment>